<organism evidence="9 11">
    <name type="scientific">Bacillus canaveralius</name>
    <dbReference type="NCBI Taxonomy" id="1403243"/>
    <lineage>
        <taxon>Bacteria</taxon>
        <taxon>Bacillati</taxon>
        <taxon>Bacillota</taxon>
        <taxon>Bacilli</taxon>
        <taxon>Bacillales</taxon>
        <taxon>Bacillaceae</taxon>
        <taxon>Bacillus</taxon>
    </lineage>
</organism>
<keyword evidence="3 7" id="KW-0732">Signal</keyword>
<sequence>MTKKLFILTIMLFTAFATNAFAHTGLESSSPADGQVVTENLDEVSLTFESKVEQGSTFELKNTTGDVIAIDNIIVSENQMTGSLSQTLENGSYQVLWKIVGSDGHLIEGQYSFTVEIPVAETPAEEPVEAPDDEPVTEEDEHKQTQQEKQLEENKAGQSAEASDNKLPSFVIPSIIGALVIIIIVSFFWLMRRKK</sequence>
<dbReference type="Gene3D" id="2.60.40.1220">
    <property type="match status" value="1"/>
</dbReference>
<dbReference type="EMBL" id="PGVD01000028">
    <property type="protein sequence ID" value="PLR96979.1"/>
    <property type="molecule type" value="Genomic_DNA"/>
</dbReference>
<dbReference type="GO" id="GO:0005886">
    <property type="term" value="C:plasma membrane"/>
    <property type="evidence" value="ECO:0007669"/>
    <property type="project" value="TreeGrafter"/>
</dbReference>
<keyword evidence="6" id="KW-0812">Transmembrane</keyword>
<keyword evidence="6" id="KW-0472">Membrane</keyword>
<dbReference type="GO" id="GO:0046688">
    <property type="term" value="P:response to copper ion"/>
    <property type="evidence" value="ECO:0007669"/>
    <property type="project" value="InterPro"/>
</dbReference>
<evidence type="ECO:0000313" key="9">
    <source>
        <dbReference type="EMBL" id="PLR83017.1"/>
    </source>
</evidence>
<feature type="compositionally biased region" description="Acidic residues" evidence="5">
    <location>
        <begin position="123"/>
        <end position="139"/>
    </location>
</feature>
<dbReference type="Pfam" id="PF04234">
    <property type="entry name" value="CopC"/>
    <property type="match status" value="1"/>
</dbReference>
<dbReference type="EMBL" id="PGVA01000024">
    <property type="protein sequence ID" value="PLR83017.1"/>
    <property type="molecule type" value="Genomic_DNA"/>
</dbReference>
<accession>A0A2N5GMC6</accession>
<evidence type="ECO:0000256" key="3">
    <source>
        <dbReference type="ARBA" id="ARBA00022729"/>
    </source>
</evidence>
<evidence type="ECO:0000313" key="11">
    <source>
        <dbReference type="Proteomes" id="UP000234951"/>
    </source>
</evidence>
<evidence type="ECO:0000259" key="8">
    <source>
        <dbReference type="Pfam" id="PF04234"/>
    </source>
</evidence>
<comment type="caution">
    <text evidence="9">The sequence shown here is derived from an EMBL/GenBank/DDBJ whole genome shotgun (WGS) entry which is preliminary data.</text>
</comment>
<keyword evidence="2" id="KW-0479">Metal-binding</keyword>
<evidence type="ECO:0000313" key="12">
    <source>
        <dbReference type="Proteomes" id="UP000235114"/>
    </source>
</evidence>
<feature type="chain" id="PRO_5014749514" description="CopC domain-containing protein" evidence="7">
    <location>
        <begin position="23"/>
        <end position="195"/>
    </location>
</feature>
<dbReference type="GO" id="GO:0030313">
    <property type="term" value="C:cell envelope"/>
    <property type="evidence" value="ECO:0007669"/>
    <property type="project" value="UniProtKB-SubCell"/>
</dbReference>
<keyword evidence="12" id="KW-1185">Reference proteome</keyword>
<dbReference type="GO" id="GO:0005507">
    <property type="term" value="F:copper ion binding"/>
    <property type="evidence" value="ECO:0007669"/>
    <property type="project" value="InterPro"/>
</dbReference>
<dbReference type="InterPro" id="IPR032694">
    <property type="entry name" value="CopC/D"/>
</dbReference>
<dbReference type="RefSeq" id="WP_101577432.1">
    <property type="nucleotide sequence ID" value="NZ_PGVA01000024.1"/>
</dbReference>
<feature type="signal peptide" evidence="7">
    <location>
        <begin position="1"/>
        <end position="22"/>
    </location>
</feature>
<dbReference type="GO" id="GO:0042597">
    <property type="term" value="C:periplasmic space"/>
    <property type="evidence" value="ECO:0007669"/>
    <property type="project" value="InterPro"/>
</dbReference>
<reference evidence="9 11" key="1">
    <citation type="submission" date="2017-11" db="EMBL/GenBank/DDBJ databases">
        <title>Comparitive Functional Genomics of Dry Heat Resistant strains isolated from the Viking Spacecraft.</title>
        <authorList>
            <person name="Seuylemezian A."/>
            <person name="Cooper K."/>
            <person name="Vaishampayan P."/>
        </authorList>
    </citation>
    <scope>NUCLEOTIDE SEQUENCE [LARGE SCALE GENOMIC DNA]</scope>
    <source>
        <strain evidence="9 11">M4.6</strain>
    </source>
</reference>
<dbReference type="AlphaFoldDB" id="A0A2N5GMC6"/>
<feature type="region of interest" description="Disordered" evidence="5">
    <location>
        <begin position="123"/>
        <end position="163"/>
    </location>
</feature>
<dbReference type="PANTHER" id="PTHR34820:SF4">
    <property type="entry name" value="INNER MEMBRANE PROTEIN YEBZ"/>
    <property type="match status" value="1"/>
</dbReference>
<evidence type="ECO:0000256" key="4">
    <source>
        <dbReference type="ARBA" id="ARBA00023008"/>
    </source>
</evidence>
<dbReference type="Proteomes" id="UP000234951">
    <property type="component" value="Unassembled WGS sequence"/>
</dbReference>
<evidence type="ECO:0000256" key="2">
    <source>
        <dbReference type="ARBA" id="ARBA00022723"/>
    </source>
</evidence>
<dbReference type="InterPro" id="IPR014755">
    <property type="entry name" value="Cu-Rt/internalin_Ig-like"/>
</dbReference>
<gene>
    <name evidence="9" type="ORF">CU635_11140</name>
    <name evidence="10" type="ORF">CVD25_10060</name>
</gene>
<evidence type="ECO:0000256" key="7">
    <source>
        <dbReference type="SAM" id="SignalP"/>
    </source>
</evidence>
<protein>
    <recommendedName>
        <fullName evidence="8">CopC domain-containing protein</fullName>
    </recommendedName>
</protein>
<comment type="subcellular location">
    <subcellularLocation>
        <location evidence="1">Cell envelope</location>
    </subcellularLocation>
</comment>
<evidence type="ECO:0000256" key="1">
    <source>
        <dbReference type="ARBA" id="ARBA00004196"/>
    </source>
</evidence>
<feature type="domain" description="CopC" evidence="8">
    <location>
        <begin position="23"/>
        <end position="115"/>
    </location>
</feature>
<dbReference type="GO" id="GO:0006825">
    <property type="term" value="P:copper ion transport"/>
    <property type="evidence" value="ECO:0007669"/>
    <property type="project" value="InterPro"/>
</dbReference>
<dbReference type="PANTHER" id="PTHR34820">
    <property type="entry name" value="INNER MEMBRANE PROTEIN YEBZ"/>
    <property type="match status" value="1"/>
</dbReference>
<dbReference type="InterPro" id="IPR014756">
    <property type="entry name" value="Ig_E-set"/>
</dbReference>
<keyword evidence="6" id="KW-1133">Transmembrane helix</keyword>
<evidence type="ECO:0000313" key="10">
    <source>
        <dbReference type="EMBL" id="PLR96979.1"/>
    </source>
</evidence>
<feature type="transmembrane region" description="Helical" evidence="6">
    <location>
        <begin position="170"/>
        <end position="191"/>
    </location>
</feature>
<dbReference type="SUPFAM" id="SSF81296">
    <property type="entry name" value="E set domains"/>
    <property type="match status" value="1"/>
</dbReference>
<name>A0A2N5GMC6_9BACI</name>
<dbReference type="OrthoDB" id="2353937at2"/>
<reference evidence="10 12" key="2">
    <citation type="submission" date="2017-12" db="EMBL/GenBank/DDBJ databases">
        <title>Comparative Functional Genomics of Dry Heat Resistant strains isolated from the Viking Spacecraft.</title>
        <authorList>
            <person name="Seuylemezian A."/>
            <person name="Cooper K."/>
            <person name="Vaishampayan P."/>
        </authorList>
    </citation>
    <scope>NUCLEOTIDE SEQUENCE [LARGE SCALE GENOMIC DNA]</scope>
    <source>
        <strain evidence="10 12">ATCC 29669</strain>
    </source>
</reference>
<dbReference type="InterPro" id="IPR007348">
    <property type="entry name" value="CopC_dom"/>
</dbReference>
<feature type="compositionally biased region" description="Basic and acidic residues" evidence="5">
    <location>
        <begin position="140"/>
        <end position="155"/>
    </location>
</feature>
<evidence type="ECO:0000256" key="5">
    <source>
        <dbReference type="SAM" id="MobiDB-lite"/>
    </source>
</evidence>
<dbReference type="Proteomes" id="UP000235114">
    <property type="component" value="Unassembled WGS sequence"/>
</dbReference>
<keyword evidence="4" id="KW-0186">Copper</keyword>
<proteinExistence type="predicted"/>
<evidence type="ECO:0000256" key="6">
    <source>
        <dbReference type="SAM" id="Phobius"/>
    </source>
</evidence>